<keyword evidence="3" id="KW-0378">Hydrolase</keyword>
<dbReference type="PANTHER" id="PTHR33428">
    <property type="entry name" value="CHLOROPHYLLASE-2, CHLOROPLASTIC"/>
    <property type="match status" value="1"/>
</dbReference>
<dbReference type="RefSeq" id="WP_413255560.1">
    <property type="nucleotide sequence ID" value="NZ_JBHFNS010000016.1"/>
</dbReference>
<reference evidence="3 4" key="1">
    <citation type="submission" date="2024-09" db="EMBL/GenBank/DDBJ databases">
        <title>Floridaenema gen nov. (Aerosakkonemataceae, Aerosakkonematales ord. nov., Cyanobacteria) from benthic tropical and subtropical fresh waters, with the description of four new species.</title>
        <authorList>
            <person name="Moretto J.A."/>
            <person name="Berthold D.E."/>
            <person name="Lefler F.W."/>
            <person name="Huang I.-S."/>
            <person name="Laughinghouse H. IV."/>
        </authorList>
    </citation>
    <scope>NUCLEOTIDE SEQUENCE [LARGE SCALE GENOMIC DNA]</scope>
    <source>
        <strain evidence="3 4">BLCC-F154</strain>
    </source>
</reference>
<feature type="chain" id="PRO_5045768814" evidence="1">
    <location>
        <begin position="31"/>
        <end position="352"/>
    </location>
</feature>
<dbReference type="Gene3D" id="3.40.50.1820">
    <property type="entry name" value="alpha/beta hydrolase"/>
    <property type="match status" value="1"/>
</dbReference>
<evidence type="ECO:0000259" key="2">
    <source>
        <dbReference type="Pfam" id="PF12740"/>
    </source>
</evidence>
<proteinExistence type="predicted"/>
<feature type="signal peptide" evidence="1">
    <location>
        <begin position="1"/>
        <end position="30"/>
    </location>
</feature>
<keyword evidence="4" id="KW-1185">Reference proteome</keyword>
<comment type="caution">
    <text evidence="3">The sequence shown here is derived from an EMBL/GenBank/DDBJ whole genome shotgun (WGS) entry which is preliminary data.</text>
</comment>
<accession>A0ABV4Y6X6</accession>
<dbReference type="InterPro" id="IPR041127">
    <property type="entry name" value="PET_hydrolase/cutinase-like"/>
</dbReference>
<dbReference type="EMBL" id="JBHFNS010000016">
    <property type="protein sequence ID" value="MFB2934034.1"/>
    <property type="molecule type" value="Genomic_DNA"/>
</dbReference>
<evidence type="ECO:0000256" key="1">
    <source>
        <dbReference type="SAM" id="SignalP"/>
    </source>
</evidence>
<evidence type="ECO:0000313" key="4">
    <source>
        <dbReference type="Proteomes" id="UP001576776"/>
    </source>
</evidence>
<dbReference type="GO" id="GO:0016787">
    <property type="term" value="F:hydrolase activity"/>
    <property type="evidence" value="ECO:0007669"/>
    <property type="project" value="UniProtKB-KW"/>
</dbReference>
<sequence length="352" mass="37806">MKKLDTRKQLVAMTLGATLFALGTHTNVSAATFSSNPLFEVNNYTTTLSVSGDAADIYFPVNSNSATPRKFPIALMLQGALVDKADYSNYASQVAGYGFVVVVPNNFRTAPDPTGQEITGLIPEQQQVQNILTEMVAENSNANSPVNNLVDTKTLGLLGHSLGAFVSLSAAQEEFCFPAICTPGYQKPPELKAVINYAGAFGNTQTQTFLPLNNGDTAIGLIAGSRDGVGIPLITRETYNQVQNPPKVLITVEGANHYSITNEDNLTREPNRPTLEQSIATETIARWSGLFLRAHLLNDRDAFDYVYNTGDALDNNVSVISEKQTIPEPSAAVALLAAGVISLKLRGKSKHN</sequence>
<dbReference type="PANTHER" id="PTHR33428:SF14">
    <property type="entry name" value="CARBOXYLESTERASE TYPE B DOMAIN-CONTAINING PROTEIN"/>
    <property type="match status" value="1"/>
</dbReference>
<organism evidence="3 4">
    <name type="scientific">Floridaenema fluviatile BLCC-F154</name>
    <dbReference type="NCBI Taxonomy" id="3153640"/>
    <lineage>
        <taxon>Bacteria</taxon>
        <taxon>Bacillati</taxon>
        <taxon>Cyanobacteriota</taxon>
        <taxon>Cyanophyceae</taxon>
        <taxon>Oscillatoriophycideae</taxon>
        <taxon>Aerosakkonematales</taxon>
        <taxon>Aerosakkonemataceae</taxon>
        <taxon>Floridanema</taxon>
        <taxon>Floridanema fluviatile</taxon>
    </lineage>
</organism>
<dbReference type="Proteomes" id="UP001576776">
    <property type="component" value="Unassembled WGS sequence"/>
</dbReference>
<dbReference type="Pfam" id="PF12740">
    <property type="entry name" value="PETase"/>
    <property type="match status" value="1"/>
</dbReference>
<keyword evidence="1" id="KW-0732">Signal</keyword>
<gene>
    <name evidence="3" type="ORF">ACE1B6_02030</name>
</gene>
<dbReference type="InterPro" id="IPR029058">
    <property type="entry name" value="AB_hydrolase_fold"/>
</dbReference>
<feature type="domain" description="PET hydrolase/cutinase-like" evidence="2">
    <location>
        <begin position="38"/>
        <end position="261"/>
    </location>
</feature>
<dbReference type="SUPFAM" id="SSF53474">
    <property type="entry name" value="alpha/beta-Hydrolases"/>
    <property type="match status" value="1"/>
</dbReference>
<protein>
    <submittedName>
        <fullName evidence="3">Alpha/beta hydrolase family protein</fullName>
    </submittedName>
</protein>
<name>A0ABV4Y6X6_9CYAN</name>
<evidence type="ECO:0000313" key="3">
    <source>
        <dbReference type="EMBL" id="MFB2934034.1"/>
    </source>
</evidence>